<evidence type="ECO:0000256" key="6">
    <source>
        <dbReference type="PROSITE-ProRule" id="PRU00259"/>
    </source>
</evidence>
<evidence type="ECO:0000259" key="8">
    <source>
        <dbReference type="PROSITE" id="PS51214"/>
    </source>
</evidence>
<proteinExistence type="inferred from homology"/>
<keyword evidence="4 5" id="KW-0653">Protein transport</keyword>
<dbReference type="InterPro" id="IPR002652">
    <property type="entry name" value="Importin-a_IBB"/>
</dbReference>
<evidence type="ECO:0000256" key="3">
    <source>
        <dbReference type="ARBA" id="ARBA00022737"/>
    </source>
</evidence>
<dbReference type="InterPro" id="IPR032413">
    <property type="entry name" value="Arm_3"/>
</dbReference>
<reference evidence="9 10" key="1">
    <citation type="submission" date="2023-01" db="EMBL/GenBank/DDBJ databases">
        <authorList>
            <person name="Kreplak J."/>
        </authorList>
    </citation>
    <scope>NUCLEOTIDE SEQUENCE [LARGE SCALE GENOMIC DNA]</scope>
</reference>
<dbReference type="Pfam" id="PF00514">
    <property type="entry name" value="Arm"/>
    <property type="match status" value="8"/>
</dbReference>
<dbReference type="InterPro" id="IPR024931">
    <property type="entry name" value="Importin_alpha"/>
</dbReference>
<evidence type="ECO:0000256" key="7">
    <source>
        <dbReference type="SAM" id="MobiDB-lite"/>
    </source>
</evidence>
<dbReference type="AlphaFoldDB" id="A0AAV1AM14"/>
<feature type="repeat" description="ARM" evidence="6">
    <location>
        <begin position="370"/>
        <end position="398"/>
    </location>
</feature>
<evidence type="ECO:0000256" key="5">
    <source>
        <dbReference type="PIRNR" id="PIRNR005673"/>
    </source>
</evidence>
<dbReference type="EMBL" id="OX451739">
    <property type="protein sequence ID" value="CAI8610718.1"/>
    <property type="molecule type" value="Genomic_DNA"/>
</dbReference>
<evidence type="ECO:0000256" key="1">
    <source>
        <dbReference type="ARBA" id="ARBA00010394"/>
    </source>
</evidence>
<keyword evidence="10" id="KW-1185">Reference proteome</keyword>
<feature type="repeat" description="ARM" evidence="6">
    <location>
        <begin position="116"/>
        <end position="159"/>
    </location>
</feature>
<gene>
    <name evidence="9" type="ORF">VFH_IV195640</name>
</gene>
<evidence type="ECO:0000313" key="10">
    <source>
        <dbReference type="Proteomes" id="UP001157006"/>
    </source>
</evidence>
<keyword evidence="2 5" id="KW-0813">Transport</keyword>
<dbReference type="PIRSF" id="PIRSF005673">
    <property type="entry name" value="Importin_alpha"/>
    <property type="match status" value="1"/>
</dbReference>
<dbReference type="PROSITE" id="PS50176">
    <property type="entry name" value="ARM_REPEAT"/>
    <property type="match status" value="5"/>
</dbReference>
<dbReference type="PROSITE" id="PS51214">
    <property type="entry name" value="IBB"/>
    <property type="match status" value="1"/>
</dbReference>
<protein>
    <recommendedName>
        <fullName evidence="5">Importin subunit alpha</fullName>
    </recommendedName>
</protein>
<dbReference type="Proteomes" id="UP001157006">
    <property type="component" value="Chromosome 4"/>
</dbReference>
<dbReference type="GO" id="GO:0006606">
    <property type="term" value="P:protein import into nucleus"/>
    <property type="evidence" value="ECO:0007669"/>
    <property type="project" value="InterPro"/>
</dbReference>
<dbReference type="InterPro" id="IPR036975">
    <property type="entry name" value="Importin-a_IBB_sf"/>
</dbReference>
<sequence>MSLRPNARTDARRNRYKVAVDATDGRRRREDNMIEIRKSKREESLQKKRREGLQSQEQFLTPYQTSTLGKKLESLPSMAAGVFSDDRSAQLEATILFRKLLSTERNPPIENVIQSGVVPRLVEFLSREDFHQLQFEAAWTLTNIASGTSENTKVVVDHGAVPAFVALLRSPMDEVREQAVWALGNIAGDSPGGRNLVLGHGALISLLAHMNEHAKISMLRNATWTLSNLCRGKPQPPFELVRPALPVLGRLLLSNDEEILTDACWALSYLSDDSNDKIQEIIDAGVCGRLAQLLQHPSPSVLVPVVRTVGNIVTGDDMQTQVMVNYGALPCLLNLLLQPHKKSIKKEACWAISNITAGNKEQVQAVIEVGLIPPLVSLLQNADFDLKREAAWATTNATAGGTLVQIKYLVDQGCIKPLCDLLVCPDPKIVAVCLEGLENILIAGKAENSQGNSEDANLYAQMIEDSEGLEKIESLQNHDNDEIYEKAVKLLETYWCEEENEILPSGHGDQSGFNFASKEPSLPPGGFNFS</sequence>
<dbReference type="InterPro" id="IPR000225">
    <property type="entry name" value="Armadillo"/>
</dbReference>
<dbReference type="InterPro" id="IPR016024">
    <property type="entry name" value="ARM-type_fold"/>
</dbReference>
<evidence type="ECO:0000256" key="2">
    <source>
        <dbReference type="ARBA" id="ARBA00022448"/>
    </source>
</evidence>
<name>A0AAV1AM14_VICFA</name>
<dbReference type="Gene3D" id="1.25.10.10">
    <property type="entry name" value="Leucine-rich Repeat Variant"/>
    <property type="match status" value="1"/>
</dbReference>
<evidence type="ECO:0000256" key="4">
    <source>
        <dbReference type="ARBA" id="ARBA00022927"/>
    </source>
</evidence>
<comment type="similarity">
    <text evidence="1 5">Belongs to the importin alpha family.</text>
</comment>
<dbReference type="GO" id="GO:0005737">
    <property type="term" value="C:cytoplasm"/>
    <property type="evidence" value="ECO:0007669"/>
    <property type="project" value="InterPro"/>
</dbReference>
<organism evidence="9 10">
    <name type="scientific">Vicia faba</name>
    <name type="common">Broad bean</name>
    <name type="synonym">Faba vulgaris</name>
    <dbReference type="NCBI Taxonomy" id="3906"/>
    <lineage>
        <taxon>Eukaryota</taxon>
        <taxon>Viridiplantae</taxon>
        <taxon>Streptophyta</taxon>
        <taxon>Embryophyta</taxon>
        <taxon>Tracheophyta</taxon>
        <taxon>Spermatophyta</taxon>
        <taxon>Magnoliopsida</taxon>
        <taxon>eudicotyledons</taxon>
        <taxon>Gunneridae</taxon>
        <taxon>Pentapetalae</taxon>
        <taxon>rosids</taxon>
        <taxon>fabids</taxon>
        <taxon>Fabales</taxon>
        <taxon>Fabaceae</taxon>
        <taxon>Papilionoideae</taxon>
        <taxon>50 kb inversion clade</taxon>
        <taxon>NPAAA clade</taxon>
        <taxon>Hologalegina</taxon>
        <taxon>IRL clade</taxon>
        <taxon>Fabeae</taxon>
        <taxon>Vicia</taxon>
    </lineage>
</organism>
<keyword evidence="3" id="KW-0677">Repeat</keyword>
<dbReference type="GO" id="GO:0061608">
    <property type="term" value="F:nuclear import signal receptor activity"/>
    <property type="evidence" value="ECO:0007669"/>
    <property type="project" value="InterPro"/>
</dbReference>
<feature type="repeat" description="ARM" evidence="6">
    <location>
        <begin position="159"/>
        <end position="201"/>
    </location>
</feature>
<feature type="region of interest" description="Disordered" evidence="7">
    <location>
        <begin position="507"/>
        <end position="530"/>
    </location>
</feature>
<dbReference type="FunFam" id="1.25.10.10:FF:000040">
    <property type="entry name" value="Importin subunit alpha"/>
    <property type="match status" value="1"/>
</dbReference>
<feature type="repeat" description="ARM" evidence="6">
    <location>
        <begin position="327"/>
        <end position="370"/>
    </location>
</feature>
<dbReference type="Gene3D" id="1.20.5.690">
    <property type="entry name" value="Importin-alpha, importin-beta-binding domain"/>
    <property type="match status" value="1"/>
</dbReference>
<dbReference type="InterPro" id="IPR011989">
    <property type="entry name" value="ARM-like"/>
</dbReference>
<feature type="domain" description="IBB" evidence="8">
    <location>
        <begin position="1"/>
        <end position="58"/>
    </location>
</feature>
<dbReference type="PANTHER" id="PTHR23316">
    <property type="entry name" value="IMPORTIN ALPHA"/>
    <property type="match status" value="1"/>
</dbReference>
<evidence type="ECO:0000313" key="9">
    <source>
        <dbReference type="EMBL" id="CAI8610718.1"/>
    </source>
</evidence>
<dbReference type="SUPFAM" id="SSF48371">
    <property type="entry name" value="ARM repeat"/>
    <property type="match status" value="1"/>
</dbReference>
<dbReference type="FunFam" id="1.20.5.690:FF:000002">
    <property type="entry name" value="Importin subunit alpha"/>
    <property type="match status" value="1"/>
</dbReference>
<feature type="repeat" description="ARM" evidence="6">
    <location>
        <begin position="243"/>
        <end position="285"/>
    </location>
</feature>
<dbReference type="SMART" id="SM00185">
    <property type="entry name" value="ARM"/>
    <property type="match status" value="8"/>
</dbReference>
<accession>A0AAV1AM14</accession>
<dbReference type="Pfam" id="PF16186">
    <property type="entry name" value="Arm_3"/>
    <property type="match status" value="1"/>
</dbReference>
<dbReference type="Pfam" id="PF01749">
    <property type="entry name" value="IBB"/>
    <property type="match status" value="1"/>
</dbReference>